<keyword evidence="6" id="KW-1185">Reference proteome</keyword>
<gene>
    <name evidence="5" type="primary">Ighv323</name>
    <name evidence="5" type="ORF">AREINT_R10986</name>
</gene>
<feature type="non-terminal residue" evidence="5">
    <location>
        <position position="1"/>
    </location>
</feature>
<evidence type="ECO:0000259" key="4">
    <source>
        <dbReference type="PROSITE" id="PS50835"/>
    </source>
</evidence>
<evidence type="ECO:0000313" key="6">
    <source>
        <dbReference type="Proteomes" id="UP000541811"/>
    </source>
</evidence>
<evidence type="ECO:0000256" key="2">
    <source>
        <dbReference type="ARBA" id="ARBA00023130"/>
    </source>
</evidence>
<dbReference type="Pfam" id="PF07686">
    <property type="entry name" value="V-set"/>
    <property type="match status" value="1"/>
</dbReference>
<dbReference type="InterPro" id="IPR007110">
    <property type="entry name" value="Ig-like_dom"/>
</dbReference>
<keyword evidence="1" id="KW-0391">Immunity</keyword>
<evidence type="ECO:0000313" key="5">
    <source>
        <dbReference type="EMBL" id="NXK29627.1"/>
    </source>
</evidence>
<dbReference type="InterPro" id="IPR036179">
    <property type="entry name" value="Ig-like_dom_sf"/>
</dbReference>
<feature type="non-terminal residue" evidence="5">
    <location>
        <position position="77"/>
    </location>
</feature>
<evidence type="ECO:0000256" key="3">
    <source>
        <dbReference type="ARBA" id="ARBA00043265"/>
    </source>
</evidence>
<reference evidence="5 6" key="1">
    <citation type="submission" date="2019-09" db="EMBL/GenBank/DDBJ databases">
        <title>Bird 10,000 Genomes (B10K) Project - Family phase.</title>
        <authorList>
            <person name="Zhang G."/>
        </authorList>
    </citation>
    <scope>NUCLEOTIDE SEQUENCE [LARGE SCALE GENOMIC DNA]</scope>
    <source>
        <strain evidence="5">B10K-DU-005-73</strain>
        <tissue evidence="5">Liver</tissue>
    </source>
</reference>
<dbReference type="SUPFAM" id="SSF48726">
    <property type="entry name" value="Immunoglobulin"/>
    <property type="match status" value="1"/>
</dbReference>
<dbReference type="EMBL" id="VXAK01031378">
    <property type="protein sequence ID" value="NXK29627.1"/>
    <property type="molecule type" value="Genomic_DNA"/>
</dbReference>
<dbReference type="SMART" id="SM00406">
    <property type="entry name" value="IGv"/>
    <property type="match status" value="1"/>
</dbReference>
<dbReference type="GO" id="GO:0005576">
    <property type="term" value="C:extracellular region"/>
    <property type="evidence" value="ECO:0007669"/>
    <property type="project" value="UniProtKB-ARBA"/>
</dbReference>
<name>A0A7L0ICD8_AREIN</name>
<feature type="domain" description="Ig-like" evidence="4">
    <location>
        <begin position="1"/>
        <end position="77"/>
    </location>
</feature>
<proteinExistence type="predicted"/>
<dbReference type="PANTHER" id="PTHR23266">
    <property type="entry name" value="IMMUNOGLOBULIN HEAVY CHAIN"/>
    <property type="match status" value="1"/>
</dbReference>
<protein>
    <submittedName>
        <fullName evidence="5">HV323 protein</fullName>
    </submittedName>
</protein>
<dbReference type="InterPro" id="IPR013106">
    <property type="entry name" value="Ig_V-set"/>
</dbReference>
<dbReference type="Gene3D" id="2.60.40.10">
    <property type="entry name" value="Immunoglobulins"/>
    <property type="match status" value="1"/>
</dbReference>
<evidence type="ECO:0000256" key="1">
    <source>
        <dbReference type="ARBA" id="ARBA00022859"/>
    </source>
</evidence>
<dbReference type="PROSITE" id="PS50835">
    <property type="entry name" value="IG_LIKE"/>
    <property type="match status" value="1"/>
</dbReference>
<comment type="caution">
    <text evidence="5">The sequence shown here is derived from an EMBL/GenBank/DDBJ whole genome shotgun (WGS) entry which is preliminary data.</text>
</comment>
<dbReference type="GO" id="GO:0002250">
    <property type="term" value="P:adaptive immune response"/>
    <property type="evidence" value="ECO:0007669"/>
    <property type="project" value="UniProtKB-KW"/>
</dbReference>
<dbReference type="AlphaFoldDB" id="A0A7L0ICD8"/>
<dbReference type="Proteomes" id="UP000541811">
    <property type="component" value="Unassembled WGS sequence"/>
</dbReference>
<keyword evidence="3" id="KW-1280">Immunoglobulin</keyword>
<keyword evidence="2" id="KW-1064">Adaptive immunity</keyword>
<dbReference type="InterPro" id="IPR050199">
    <property type="entry name" value="IgHV"/>
</dbReference>
<accession>A0A7L0ICD8</accession>
<organism evidence="5 6">
    <name type="scientific">Arenaria interpres</name>
    <name type="common">Ruddy turnstone</name>
    <name type="synonym">Tringa interpres</name>
    <dbReference type="NCBI Taxonomy" id="54971"/>
    <lineage>
        <taxon>Eukaryota</taxon>
        <taxon>Metazoa</taxon>
        <taxon>Chordata</taxon>
        <taxon>Craniata</taxon>
        <taxon>Vertebrata</taxon>
        <taxon>Euteleostomi</taxon>
        <taxon>Archelosauria</taxon>
        <taxon>Archosauria</taxon>
        <taxon>Dinosauria</taxon>
        <taxon>Saurischia</taxon>
        <taxon>Theropoda</taxon>
        <taxon>Coelurosauria</taxon>
        <taxon>Aves</taxon>
        <taxon>Neognathae</taxon>
        <taxon>Neoaves</taxon>
        <taxon>Charadriiformes</taxon>
        <taxon>Scolopacidae</taxon>
        <taxon>Arenaria</taxon>
    </lineage>
</organism>
<dbReference type="InterPro" id="IPR013783">
    <property type="entry name" value="Ig-like_fold"/>
</dbReference>
<dbReference type="GO" id="GO:0019814">
    <property type="term" value="C:immunoglobulin complex"/>
    <property type="evidence" value="ECO:0007669"/>
    <property type="project" value="UniProtKB-KW"/>
</dbReference>
<sequence length="77" mass="8633">RGYDFKFAGHAVWWYRQTPGGSLEWVSYIGGLTGTEKEYGAAVHGRATVSRDNSQSKSSLSLQRLRLQDSARYFCAV</sequence>